<gene>
    <name evidence="10" type="ORF">M0811_04796</name>
</gene>
<feature type="domain" description="G-protein coupled receptors family 2 profile 2" evidence="9">
    <location>
        <begin position="5"/>
        <end position="257"/>
    </location>
</feature>
<dbReference type="AlphaFoldDB" id="A0A9Q0LRG4"/>
<dbReference type="EMBL" id="JAPDFW010000053">
    <property type="protein sequence ID" value="KAJ5078471.1"/>
    <property type="molecule type" value="Genomic_DNA"/>
</dbReference>
<dbReference type="SUPFAM" id="SSF81321">
    <property type="entry name" value="Family A G protein-coupled receptor-like"/>
    <property type="match status" value="1"/>
</dbReference>
<feature type="transmembrane region" description="Helical" evidence="8">
    <location>
        <begin position="7"/>
        <end position="30"/>
    </location>
</feature>
<organism evidence="10 11">
    <name type="scientific">Anaeramoeba ignava</name>
    <name type="common">Anaerobic marine amoeba</name>
    <dbReference type="NCBI Taxonomy" id="1746090"/>
    <lineage>
        <taxon>Eukaryota</taxon>
        <taxon>Metamonada</taxon>
        <taxon>Anaeramoebidae</taxon>
        <taxon>Anaeramoeba</taxon>
    </lineage>
</organism>
<evidence type="ECO:0000256" key="8">
    <source>
        <dbReference type="SAM" id="Phobius"/>
    </source>
</evidence>
<evidence type="ECO:0000313" key="11">
    <source>
        <dbReference type="Proteomes" id="UP001149090"/>
    </source>
</evidence>
<evidence type="ECO:0000256" key="6">
    <source>
        <dbReference type="ARBA" id="ARBA00023170"/>
    </source>
</evidence>
<evidence type="ECO:0000256" key="5">
    <source>
        <dbReference type="ARBA" id="ARBA00023136"/>
    </source>
</evidence>
<keyword evidence="6 10" id="KW-0675">Receptor</keyword>
<evidence type="ECO:0000256" key="7">
    <source>
        <dbReference type="ARBA" id="ARBA00023224"/>
    </source>
</evidence>
<accession>A0A9Q0LRG4</accession>
<reference evidence="10" key="1">
    <citation type="submission" date="2022-10" db="EMBL/GenBank/DDBJ databases">
        <title>Novel sulphate-reducing endosymbionts in the free-living metamonad Anaeramoeba.</title>
        <authorList>
            <person name="Jerlstrom-Hultqvist J."/>
            <person name="Cepicka I."/>
            <person name="Gallot-Lavallee L."/>
            <person name="Salas-Leiva D."/>
            <person name="Curtis B.A."/>
            <person name="Zahonova K."/>
            <person name="Pipaliya S."/>
            <person name="Dacks J."/>
            <person name="Roger A.J."/>
        </authorList>
    </citation>
    <scope>NUCLEOTIDE SEQUENCE</scope>
    <source>
        <strain evidence="10">BMAN</strain>
    </source>
</reference>
<keyword evidence="2 8" id="KW-0812">Transmembrane</keyword>
<protein>
    <submittedName>
        <fullName evidence="10">G protein-coupled receptor</fullName>
    </submittedName>
</protein>
<evidence type="ECO:0000256" key="4">
    <source>
        <dbReference type="ARBA" id="ARBA00023040"/>
    </source>
</evidence>
<keyword evidence="3 8" id="KW-1133">Transmembrane helix</keyword>
<keyword evidence="4" id="KW-0297">G-protein coupled receptor</keyword>
<feature type="transmembrane region" description="Helical" evidence="8">
    <location>
        <begin position="199"/>
        <end position="217"/>
    </location>
</feature>
<evidence type="ECO:0000259" key="9">
    <source>
        <dbReference type="PROSITE" id="PS50261"/>
    </source>
</evidence>
<dbReference type="Proteomes" id="UP001149090">
    <property type="component" value="Unassembled WGS sequence"/>
</dbReference>
<evidence type="ECO:0000256" key="1">
    <source>
        <dbReference type="ARBA" id="ARBA00004141"/>
    </source>
</evidence>
<comment type="subcellular location">
    <subcellularLocation>
        <location evidence="1">Membrane</location>
        <topology evidence="1">Multi-pass membrane protein</topology>
    </subcellularLocation>
</comment>
<dbReference type="PROSITE" id="PS50261">
    <property type="entry name" value="G_PROTEIN_RECEP_F2_4"/>
    <property type="match status" value="1"/>
</dbReference>
<dbReference type="PRINTS" id="PR02001">
    <property type="entry name" value="GCR1CAMPR"/>
</dbReference>
<feature type="transmembrane region" description="Helical" evidence="8">
    <location>
        <begin position="149"/>
        <end position="170"/>
    </location>
</feature>
<sequence length="316" mass="36917">MTNSEEVCTIIGASFGMAGALLIILVYLFFKETRFFYRKLVFILSVYDFIQSISYFLPGHSNKVICRIQFELIAGFGTSSQFWSASISLLSYLKIVKSYPVNFLNKIPKFLHLFMWITVIFFVIFAAFLNDPDDSKTYWCFSTERALLITEYSFIWLYLIICLIFYILTFSKLRKILHAMINQSNLTTPSQINQMWIEFRMSFIPLIYIIIMIPATIKRLRNFIHPSYSEIPTVDILQALLSTSQGFWDFWIFIVFDPEMRKKIRNCCSKKSHHLSLNSSTINENNSENQVQLLDTEKMNLESSLINNSINSSYSD</sequence>
<dbReference type="GO" id="GO:0007189">
    <property type="term" value="P:adenylate cyclase-activating G protein-coupled receptor signaling pathway"/>
    <property type="evidence" value="ECO:0007669"/>
    <property type="project" value="TreeGrafter"/>
</dbReference>
<feature type="transmembrane region" description="Helical" evidence="8">
    <location>
        <begin position="36"/>
        <end position="57"/>
    </location>
</feature>
<keyword evidence="5 8" id="KW-0472">Membrane</keyword>
<dbReference type="InterPro" id="IPR022340">
    <property type="entry name" value="GPCR_GCR1_put"/>
</dbReference>
<evidence type="ECO:0000256" key="2">
    <source>
        <dbReference type="ARBA" id="ARBA00022692"/>
    </source>
</evidence>
<dbReference type="InterPro" id="IPR022343">
    <property type="entry name" value="GCR1-cAMP_receptor"/>
</dbReference>
<dbReference type="InterPro" id="IPR017981">
    <property type="entry name" value="GPCR_2-like_7TM"/>
</dbReference>
<name>A0A9Q0LRG4_ANAIG</name>
<comment type="caution">
    <text evidence="10">The sequence shown here is derived from an EMBL/GenBank/DDBJ whole genome shotgun (WGS) entry which is preliminary data.</text>
</comment>
<evidence type="ECO:0000256" key="3">
    <source>
        <dbReference type="ARBA" id="ARBA00022989"/>
    </source>
</evidence>
<dbReference type="PANTHER" id="PTHR23112:SF0">
    <property type="entry name" value="TRANSMEMBRANE PROTEIN 116"/>
    <property type="match status" value="1"/>
</dbReference>
<keyword evidence="11" id="KW-1185">Reference proteome</keyword>
<feature type="transmembrane region" description="Helical" evidence="8">
    <location>
        <begin position="110"/>
        <end position="129"/>
    </location>
</feature>
<dbReference type="GO" id="GO:0005886">
    <property type="term" value="C:plasma membrane"/>
    <property type="evidence" value="ECO:0007669"/>
    <property type="project" value="TreeGrafter"/>
</dbReference>
<dbReference type="PANTHER" id="PTHR23112">
    <property type="entry name" value="G PROTEIN-COUPLED RECEPTOR 157-RELATED"/>
    <property type="match status" value="1"/>
</dbReference>
<dbReference type="Gene3D" id="1.20.1070.10">
    <property type="entry name" value="Rhodopsin 7-helix transmembrane proteins"/>
    <property type="match status" value="1"/>
</dbReference>
<evidence type="ECO:0000313" key="10">
    <source>
        <dbReference type="EMBL" id="KAJ5078471.1"/>
    </source>
</evidence>
<keyword evidence="7" id="KW-0807">Transducer</keyword>
<dbReference type="GO" id="GO:0007166">
    <property type="term" value="P:cell surface receptor signaling pathway"/>
    <property type="evidence" value="ECO:0007669"/>
    <property type="project" value="InterPro"/>
</dbReference>
<dbReference type="GO" id="GO:0004930">
    <property type="term" value="F:G protein-coupled receptor activity"/>
    <property type="evidence" value="ECO:0007669"/>
    <property type="project" value="UniProtKB-KW"/>
</dbReference>
<proteinExistence type="predicted"/>
<dbReference type="PRINTS" id="PR02000">
    <property type="entry name" value="GCR1PLANT"/>
</dbReference>